<keyword evidence="1" id="KW-0732">Signal</keyword>
<dbReference type="PANTHER" id="PTHR22669">
    <property type="entry name" value="DELTA/SERRATE/LAG-2 DOMAIN PROTEIN"/>
    <property type="match status" value="1"/>
</dbReference>
<reference evidence="2 3" key="1">
    <citation type="submission" date="2022-05" db="EMBL/GenBank/DDBJ databases">
        <title>Chromosome-level reference genomes for two strains of Caenorhabditis briggsae: an improved platform for comparative genomics.</title>
        <authorList>
            <person name="Stevens L."/>
            <person name="Andersen E.C."/>
        </authorList>
    </citation>
    <scope>NUCLEOTIDE SEQUENCE [LARGE SCALE GENOMIC DNA]</scope>
    <source>
        <strain evidence="2">QX1410_ONT</strain>
        <tissue evidence="2">Whole-organism</tissue>
    </source>
</reference>
<organism evidence="2 3">
    <name type="scientific">Caenorhabditis briggsae</name>
    <dbReference type="NCBI Taxonomy" id="6238"/>
    <lineage>
        <taxon>Eukaryota</taxon>
        <taxon>Metazoa</taxon>
        <taxon>Ecdysozoa</taxon>
        <taxon>Nematoda</taxon>
        <taxon>Chromadorea</taxon>
        <taxon>Rhabditida</taxon>
        <taxon>Rhabditina</taxon>
        <taxon>Rhabditomorpha</taxon>
        <taxon>Rhabditoidea</taxon>
        <taxon>Rhabditidae</taxon>
        <taxon>Peloderinae</taxon>
        <taxon>Caenorhabditis</taxon>
    </lineage>
</organism>
<dbReference type="PANTHER" id="PTHR22669:SF17">
    <property type="entry name" value="SECRETED PROTEIN"/>
    <property type="match status" value="1"/>
</dbReference>
<name>A0AAE9D7W7_CAEBR</name>
<evidence type="ECO:0000313" key="3">
    <source>
        <dbReference type="Proteomes" id="UP000827892"/>
    </source>
</evidence>
<dbReference type="Proteomes" id="UP000827892">
    <property type="component" value="Chromosome IV"/>
</dbReference>
<feature type="signal peptide" evidence="1">
    <location>
        <begin position="1"/>
        <end position="19"/>
    </location>
</feature>
<gene>
    <name evidence="2" type="ORF">L3Y34_005755</name>
</gene>
<dbReference type="GO" id="GO:0005112">
    <property type="term" value="F:Notch binding"/>
    <property type="evidence" value="ECO:0007669"/>
    <property type="project" value="InterPro"/>
</dbReference>
<accession>A0AAE9D7W7</accession>
<dbReference type="GO" id="GO:0007219">
    <property type="term" value="P:Notch signaling pathway"/>
    <property type="evidence" value="ECO:0007669"/>
    <property type="project" value="InterPro"/>
</dbReference>
<dbReference type="EMBL" id="CP090894">
    <property type="protein sequence ID" value="ULT98151.1"/>
    <property type="molecule type" value="Genomic_DNA"/>
</dbReference>
<sequence>MRFLLVLLLVLFSNVACSGFLEIRLKSEYRLVTTVVLSKGDNPTYLALPTILQAGKVKKLGPFPVDFNENSTFTILGDRVEQLGINSSTYTSYLSPTRGILSPKQLYLPINGLELVFECDENWTGTKCDVRCSESCDSSKEQERNEMIITTEYSIDTTKLPEIVKRLKQTIRVDNEILKELEKPRTKDVLGTPPPKRDSPKSLILDLFKGIFDHSFAKEASSTDDIPIFMSIGRDDDGPSSFEPLSNPISMFSKMIMKKHESKGSLSKEIERHSNVQKSLGFRHQKPSRFDSWEGPGEGMGAMPLFGPLMSIMPRMGRSVAAEKEDSEALELALDQVIRT</sequence>
<dbReference type="InterPro" id="IPR039178">
    <property type="entry name" value="Lag2"/>
</dbReference>
<feature type="chain" id="PRO_5042240975" evidence="1">
    <location>
        <begin position="20"/>
        <end position="340"/>
    </location>
</feature>
<dbReference type="AlphaFoldDB" id="A0AAE9D7W7"/>
<dbReference type="GO" id="GO:0001708">
    <property type="term" value="P:cell fate specification"/>
    <property type="evidence" value="ECO:0007669"/>
    <property type="project" value="InterPro"/>
</dbReference>
<evidence type="ECO:0000313" key="2">
    <source>
        <dbReference type="EMBL" id="ULT98151.1"/>
    </source>
</evidence>
<protein>
    <submittedName>
        <fullName evidence="2">Uncharacterized protein</fullName>
    </submittedName>
</protein>
<proteinExistence type="predicted"/>
<evidence type="ECO:0000256" key="1">
    <source>
        <dbReference type="SAM" id="SignalP"/>
    </source>
</evidence>